<gene>
    <name evidence="2" type="ORF">PMAYCL1PPCAC_32586</name>
</gene>
<dbReference type="InterPro" id="IPR019428">
    <property type="entry name" value="7TM_GPCR_serpentine_rcpt_Str"/>
</dbReference>
<evidence type="ECO:0000256" key="1">
    <source>
        <dbReference type="SAM" id="Phobius"/>
    </source>
</evidence>
<proteinExistence type="predicted"/>
<dbReference type="PANTHER" id="PTHR22943">
    <property type="entry name" value="7-TRANSMEMBRANE DOMAIN RECEPTOR C.ELEGANS"/>
    <property type="match status" value="1"/>
</dbReference>
<protein>
    <recommendedName>
        <fullName evidence="4">G protein-coupled receptor</fullName>
    </recommendedName>
</protein>
<comment type="caution">
    <text evidence="2">The sequence shown here is derived from an EMBL/GenBank/DDBJ whole genome shotgun (WGS) entry which is preliminary data.</text>
</comment>
<keyword evidence="1" id="KW-1133">Transmembrane helix</keyword>
<dbReference type="PANTHER" id="PTHR22943:SF248">
    <property type="entry name" value="SEVEN TM RECEPTOR"/>
    <property type="match status" value="1"/>
</dbReference>
<reference evidence="3" key="1">
    <citation type="submission" date="2022-10" db="EMBL/GenBank/DDBJ databases">
        <title>Genome assembly of Pristionchus species.</title>
        <authorList>
            <person name="Yoshida K."/>
            <person name="Sommer R.J."/>
        </authorList>
    </citation>
    <scope>NUCLEOTIDE SEQUENCE [LARGE SCALE GENOMIC DNA]</scope>
    <source>
        <strain evidence="3">RS5460</strain>
    </source>
</reference>
<dbReference type="Proteomes" id="UP001328107">
    <property type="component" value="Unassembled WGS sequence"/>
</dbReference>
<evidence type="ECO:0000313" key="2">
    <source>
        <dbReference type="EMBL" id="GMR62391.1"/>
    </source>
</evidence>
<keyword evidence="3" id="KW-1185">Reference proteome</keyword>
<keyword evidence="1" id="KW-0472">Membrane</keyword>
<feature type="transmembrane region" description="Helical" evidence="1">
    <location>
        <begin position="79"/>
        <end position="104"/>
    </location>
</feature>
<feature type="non-terminal residue" evidence="2">
    <location>
        <position position="108"/>
    </location>
</feature>
<feature type="transmembrane region" description="Helical" evidence="1">
    <location>
        <begin position="37"/>
        <end position="59"/>
    </location>
</feature>
<dbReference type="Pfam" id="PF10326">
    <property type="entry name" value="7TM_GPCR_Str"/>
    <property type="match status" value="1"/>
</dbReference>
<name>A0AAN5DF24_9BILA</name>
<keyword evidence="1" id="KW-0812">Transmembrane</keyword>
<dbReference type="AlphaFoldDB" id="A0AAN5DF24"/>
<evidence type="ECO:0000313" key="3">
    <source>
        <dbReference type="Proteomes" id="UP001328107"/>
    </source>
</evidence>
<evidence type="ECO:0008006" key="4">
    <source>
        <dbReference type="Google" id="ProtNLM"/>
    </source>
</evidence>
<sequence>QVYSNVTTTCSLFTNSLLIFILFAAQLKHVGHYRWILLSFAVMDILITIIHFLVFPAIHMTEFGYIFWGYSMLDKSSSIGTFGLMCWILLFYQSFIILAFHFVYRYVA</sequence>
<dbReference type="EMBL" id="BTRK01000006">
    <property type="protein sequence ID" value="GMR62391.1"/>
    <property type="molecule type" value="Genomic_DNA"/>
</dbReference>
<feature type="transmembrane region" description="Helical" evidence="1">
    <location>
        <begin position="6"/>
        <end position="25"/>
    </location>
</feature>
<feature type="non-terminal residue" evidence="2">
    <location>
        <position position="1"/>
    </location>
</feature>
<accession>A0AAN5DF24</accession>
<organism evidence="2 3">
    <name type="scientific">Pristionchus mayeri</name>
    <dbReference type="NCBI Taxonomy" id="1317129"/>
    <lineage>
        <taxon>Eukaryota</taxon>
        <taxon>Metazoa</taxon>
        <taxon>Ecdysozoa</taxon>
        <taxon>Nematoda</taxon>
        <taxon>Chromadorea</taxon>
        <taxon>Rhabditida</taxon>
        <taxon>Rhabditina</taxon>
        <taxon>Diplogasteromorpha</taxon>
        <taxon>Diplogasteroidea</taxon>
        <taxon>Neodiplogasteridae</taxon>
        <taxon>Pristionchus</taxon>
    </lineage>
</organism>